<evidence type="ECO:0000259" key="1">
    <source>
        <dbReference type="Pfam" id="PF26418"/>
    </source>
</evidence>
<gene>
    <name evidence="2" type="ORF">GCM10009067_26820</name>
</gene>
<reference evidence="2" key="2">
    <citation type="submission" date="2020-09" db="EMBL/GenBank/DDBJ databases">
        <authorList>
            <person name="Sun Q."/>
            <person name="Ohkuma M."/>
        </authorList>
    </citation>
    <scope>NUCLEOTIDE SEQUENCE</scope>
    <source>
        <strain evidence="2">JCM 19018</strain>
    </source>
</reference>
<dbReference type="EMBL" id="BMPD01000004">
    <property type="protein sequence ID" value="GGK73207.1"/>
    <property type="molecule type" value="Genomic_DNA"/>
</dbReference>
<evidence type="ECO:0000313" key="2">
    <source>
        <dbReference type="EMBL" id="GGK73207.1"/>
    </source>
</evidence>
<sequence>MRQRDVTTIETMNPRFEEVKREASAAITEDDLRSVYTGIIHEDGRHEYYFGNDTEEAAKLREAAAIQLGMLLRVLADRSESSVDELTALAAERAEQMELR</sequence>
<organism evidence="2 3">
    <name type="scientific">Haloarcula sebkhae</name>
    <dbReference type="NCBI Taxonomy" id="932660"/>
    <lineage>
        <taxon>Archaea</taxon>
        <taxon>Methanobacteriati</taxon>
        <taxon>Methanobacteriota</taxon>
        <taxon>Stenosarchaea group</taxon>
        <taxon>Halobacteria</taxon>
        <taxon>Halobacteriales</taxon>
        <taxon>Haloarculaceae</taxon>
        <taxon>Haloarcula</taxon>
    </lineage>
</organism>
<proteinExistence type="predicted"/>
<comment type="caution">
    <text evidence="2">The sequence shown here is derived from an EMBL/GenBank/DDBJ whole genome shotgun (WGS) entry which is preliminary data.</text>
</comment>
<reference evidence="2" key="1">
    <citation type="journal article" date="2014" name="Int. J. Syst. Evol. Microbiol.">
        <title>Complete genome sequence of Corynebacterium casei LMG S-19264T (=DSM 44701T), isolated from a smear-ripened cheese.</title>
        <authorList>
            <consortium name="US DOE Joint Genome Institute (JGI-PGF)"/>
            <person name="Walter F."/>
            <person name="Albersmeier A."/>
            <person name="Kalinowski J."/>
            <person name="Ruckert C."/>
        </authorList>
    </citation>
    <scope>NUCLEOTIDE SEQUENCE</scope>
    <source>
        <strain evidence="2">JCM 19018</strain>
    </source>
</reference>
<dbReference type="Proteomes" id="UP000614221">
    <property type="component" value="Unassembled WGS sequence"/>
</dbReference>
<protein>
    <recommendedName>
        <fullName evidence="1">DUF8113 domain-containing protein</fullName>
    </recommendedName>
</protein>
<dbReference type="InterPro" id="IPR058426">
    <property type="entry name" value="DUF8113"/>
</dbReference>
<accession>A0A830ETS6</accession>
<evidence type="ECO:0000313" key="3">
    <source>
        <dbReference type="Proteomes" id="UP000614221"/>
    </source>
</evidence>
<name>A0A830ETS6_9EURY</name>
<feature type="domain" description="DUF8113" evidence="1">
    <location>
        <begin position="12"/>
        <end position="99"/>
    </location>
</feature>
<dbReference type="Pfam" id="PF26418">
    <property type="entry name" value="DUF8113"/>
    <property type="match status" value="1"/>
</dbReference>
<dbReference type="AlphaFoldDB" id="A0A830ETS6"/>